<dbReference type="Proteomes" id="UP001369082">
    <property type="component" value="Unassembled WGS sequence"/>
</dbReference>
<dbReference type="EMBL" id="JBAKAZ010000524">
    <property type="protein sequence ID" value="MEL0631132.1"/>
    <property type="molecule type" value="Genomic_DNA"/>
</dbReference>
<organism evidence="1 2">
    <name type="scientific">Psychromonas aquatilis</name>
    <dbReference type="NCBI Taxonomy" id="2005072"/>
    <lineage>
        <taxon>Bacteria</taxon>
        <taxon>Pseudomonadati</taxon>
        <taxon>Pseudomonadota</taxon>
        <taxon>Gammaproteobacteria</taxon>
        <taxon>Alteromonadales</taxon>
        <taxon>Psychromonadaceae</taxon>
        <taxon>Psychromonas</taxon>
    </lineage>
</organism>
<comment type="caution">
    <text evidence="1">The sequence shown here is derived from an EMBL/GenBank/DDBJ whole genome shotgun (WGS) entry which is preliminary data.</text>
</comment>
<feature type="non-terminal residue" evidence="1">
    <location>
        <position position="1"/>
    </location>
</feature>
<proteinExistence type="predicted"/>
<feature type="non-terminal residue" evidence="1">
    <location>
        <position position="68"/>
    </location>
</feature>
<accession>A0ABU9GUZ5</accession>
<sequence>LKSSEALLLARENISAAIGDGFVAALNLAPSTPCWLEAIGGSPLKLGLDLLGCVDLLMEVDMDEAISK</sequence>
<keyword evidence="2" id="KW-1185">Reference proteome</keyword>
<gene>
    <name evidence="1" type="primary">secD</name>
    <name evidence="1" type="ORF">V6256_16390</name>
</gene>
<reference evidence="1 2" key="1">
    <citation type="submission" date="2024-02" db="EMBL/GenBank/DDBJ databases">
        <title>Bacteria isolated from the canopy kelp, Nereocystis luetkeana.</title>
        <authorList>
            <person name="Pfister C.A."/>
            <person name="Younker I.T."/>
            <person name="Light S.H."/>
        </authorList>
    </citation>
    <scope>NUCLEOTIDE SEQUENCE [LARGE SCALE GENOMIC DNA]</scope>
    <source>
        <strain evidence="1 2">TI.1.05</strain>
    </source>
</reference>
<name>A0ABU9GUZ5_9GAMM</name>
<protein>
    <submittedName>
        <fullName evidence="1">Protein translocase subunit SecD</fullName>
    </submittedName>
</protein>
<evidence type="ECO:0000313" key="2">
    <source>
        <dbReference type="Proteomes" id="UP001369082"/>
    </source>
</evidence>
<evidence type="ECO:0000313" key="1">
    <source>
        <dbReference type="EMBL" id="MEL0631132.1"/>
    </source>
</evidence>